<dbReference type="CDD" id="cd00229">
    <property type="entry name" value="SGNH_hydrolase"/>
    <property type="match status" value="1"/>
</dbReference>
<evidence type="ECO:0000313" key="3">
    <source>
        <dbReference type="Proteomes" id="UP000092207"/>
    </source>
</evidence>
<dbReference type="AlphaFoldDB" id="A0A1A2VXA9"/>
<organism evidence="2 3">
    <name type="scientific">Mycobacterium scrofulaceum</name>
    <dbReference type="NCBI Taxonomy" id="1783"/>
    <lineage>
        <taxon>Bacteria</taxon>
        <taxon>Bacillati</taxon>
        <taxon>Actinomycetota</taxon>
        <taxon>Actinomycetes</taxon>
        <taxon>Mycobacteriales</taxon>
        <taxon>Mycobacteriaceae</taxon>
        <taxon>Mycobacterium</taxon>
    </lineage>
</organism>
<gene>
    <name evidence="2" type="ORF">A5679_13320</name>
</gene>
<dbReference type="InterPro" id="IPR013830">
    <property type="entry name" value="SGNH_hydro"/>
</dbReference>
<dbReference type="RefSeq" id="WP_067303715.1">
    <property type="nucleotide sequence ID" value="NZ_LZJY01000148.1"/>
</dbReference>
<feature type="domain" description="SGNH hydrolase-type esterase" evidence="1">
    <location>
        <begin position="64"/>
        <end position="233"/>
    </location>
</feature>
<evidence type="ECO:0000313" key="2">
    <source>
        <dbReference type="EMBL" id="OBI05560.1"/>
    </source>
</evidence>
<dbReference type="Gene3D" id="3.40.50.1110">
    <property type="entry name" value="SGNH hydrolase"/>
    <property type="match status" value="1"/>
</dbReference>
<dbReference type="SUPFAM" id="SSF52266">
    <property type="entry name" value="SGNH hydrolase"/>
    <property type="match status" value="1"/>
</dbReference>
<dbReference type="InterPro" id="IPR036514">
    <property type="entry name" value="SGNH_hydro_sf"/>
</dbReference>
<reference evidence="2 3" key="1">
    <citation type="submission" date="2016-06" db="EMBL/GenBank/DDBJ databases">
        <authorList>
            <person name="Kjaerup R.B."/>
            <person name="Dalgaard T.S."/>
            <person name="Juul-Madsen H.R."/>
        </authorList>
    </citation>
    <scope>NUCLEOTIDE SEQUENCE [LARGE SCALE GENOMIC DNA]</scope>
    <source>
        <strain evidence="2 3">E2838</strain>
    </source>
</reference>
<dbReference type="EMBL" id="LZJY01000148">
    <property type="protein sequence ID" value="OBI05560.1"/>
    <property type="molecule type" value="Genomic_DNA"/>
</dbReference>
<dbReference type="Proteomes" id="UP000092207">
    <property type="component" value="Unassembled WGS sequence"/>
</dbReference>
<name>A0A1A2VXA9_MYCSC</name>
<evidence type="ECO:0000259" key="1">
    <source>
        <dbReference type="Pfam" id="PF13472"/>
    </source>
</evidence>
<sequence length="251" mass="26942">MFAHNLLGGGHRRALLVAVVALVAMTTGLTFAQLHNLDAGGGQAEPSYPVRSPSAMFDQATLLVVGDSYASGTGDRGVVTYPHLIADKFGWNLVLDAQPGTGFVAGSTDRPPTRVPFIDRLAHDAETPRVDYVIVDGGRDDVGEPPERVVAAANDYIGKVRSAWPRAEIIVIVPAYAKPDVAANYPDLAQGLQVAGERVGAYVIDPVVERWYFDSRDKQLLDSDGIHLNAEGQTYYAAKIIANMTQLELVS</sequence>
<proteinExistence type="predicted"/>
<protein>
    <recommendedName>
        <fullName evidence="1">SGNH hydrolase-type esterase domain-containing protein</fullName>
    </recommendedName>
</protein>
<accession>A0A1A2VXA9</accession>
<comment type="caution">
    <text evidence="2">The sequence shown here is derived from an EMBL/GenBank/DDBJ whole genome shotgun (WGS) entry which is preliminary data.</text>
</comment>
<dbReference type="Pfam" id="PF13472">
    <property type="entry name" value="Lipase_GDSL_2"/>
    <property type="match status" value="1"/>
</dbReference>